<proteinExistence type="predicted"/>
<evidence type="ECO:0000256" key="2">
    <source>
        <dbReference type="SAM" id="Phobius"/>
    </source>
</evidence>
<dbReference type="RefSeq" id="WP_173095411.1">
    <property type="nucleotide sequence ID" value="NZ_CP053892.1"/>
</dbReference>
<dbReference type="Proteomes" id="UP000501240">
    <property type="component" value="Chromosome"/>
</dbReference>
<dbReference type="InterPro" id="IPR027417">
    <property type="entry name" value="P-loop_NTPase"/>
</dbReference>
<dbReference type="Gene3D" id="1.10.10.10">
    <property type="entry name" value="Winged helix-like DNA-binding domain superfamily/Winged helix DNA-binding domain"/>
    <property type="match status" value="1"/>
</dbReference>
<dbReference type="AlphaFoldDB" id="A0A7D4A2S8"/>
<dbReference type="Pfam" id="PF09397">
    <property type="entry name" value="FtsK_gamma"/>
    <property type="match status" value="1"/>
</dbReference>
<feature type="compositionally biased region" description="Acidic residues" evidence="1">
    <location>
        <begin position="661"/>
        <end position="675"/>
    </location>
</feature>
<keyword evidence="2" id="KW-0812">Transmembrane</keyword>
<dbReference type="SUPFAM" id="SSF52540">
    <property type="entry name" value="P-loop containing nucleoside triphosphate hydrolases"/>
    <property type="match status" value="1"/>
</dbReference>
<reference evidence="4 5" key="1">
    <citation type="submission" date="2020-05" db="EMBL/GenBank/DDBJ databases">
        <title>Actinomadura verrucosospora NRRL-B18236 (PFL_A860) Genome sequencing and assembly.</title>
        <authorList>
            <person name="Samborskyy M."/>
        </authorList>
    </citation>
    <scope>NUCLEOTIDE SEQUENCE [LARGE SCALE GENOMIC DNA]</scope>
    <source>
        <strain evidence="4 5">NRRL:B18236</strain>
    </source>
</reference>
<feature type="domain" description="FtsK gamma" evidence="3">
    <location>
        <begin position="554"/>
        <end position="620"/>
    </location>
</feature>
<evidence type="ECO:0000259" key="3">
    <source>
        <dbReference type="SMART" id="SM00843"/>
    </source>
</evidence>
<feature type="transmembrane region" description="Helical" evidence="2">
    <location>
        <begin position="56"/>
        <end position="77"/>
    </location>
</feature>
<dbReference type="InterPro" id="IPR050206">
    <property type="entry name" value="FtsK/SpoIIIE/SftA"/>
</dbReference>
<accession>A0A7D4A2S8</accession>
<dbReference type="SUPFAM" id="SSF46785">
    <property type="entry name" value="Winged helix' DNA-binding domain"/>
    <property type="match status" value="1"/>
</dbReference>
<protein>
    <recommendedName>
        <fullName evidence="3">FtsK gamma domain-containing protein</fullName>
    </recommendedName>
</protein>
<sequence>MARKTQSLQLVQDATMERIAVSAVSKVGVLVPPWAVLGLEATGGAVSHAMWGAAPAVTWAAAGCTLGSTLLTALTWLATHRRRMLGRVHSTVTAGAATSWFTVATITGVTADTTAGALFFGGATLALSWNIRTVIRGQGDGESSEDALGSLFDRAKEQAGLKGARVRATEVTDHKVKGQMQLPAGEKTAEDAIKATDRIESGMRLPPGSVIVARDDDRADRAHVTVSDPRAIRRPIAWPGPSRPGGSVDEPLRIGIYQDGDEVEYRFVGHHLQIMGMTGSGKSIGGAWNIVAEIITRADAAVFSIDVSKDDQTMGPLNAGLHRFETGKAGAADLIRAMHAAIPERTKWLAAHGYQAWEPGCGLTYWYLHIEEVPKLFNELAGEDEERLAEILKEIRSAGGSVILSLQRADYTQIPTLIRSQMAKMCFGLSDPDDVKYGVSARQRKAGVEPHEWEDHYPGMAYLDGKSVRSTHYAMPLRTFSWGAGSAEANAAMAAHAARFPATAKDVDHFTAALSRLRTPAPVQAPAVAPPAASPASRTRRDDVVQDEEREAFAADFAELLGDTAELVIAVQHASPQMLQRKLRVGREDSLRLLEALERKGVVGPASADDEGRPVLLGTADGAEAAARLRDSGDPVAAALRTDDPDPSVTAGAGDRVQEPTDAEAESLVTEDDDREPMTPAAARGLVYDWLRHRQESRRPSFTASDSELTAVRNRSGNGRAWIYKVLKDLTARGVLRADKSGSSTTFTITDLSPLEHDDLGHAA</sequence>
<dbReference type="EMBL" id="CP053892">
    <property type="protein sequence ID" value="QKG21085.1"/>
    <property type="molecule type" value="Genomic_DNA"/>
</dbReference>
<dbReference type="InterPro" id="IPR036390">
    <property type="entry name" value="WH_DNA-bd_sf"/>
</dbReference>
<evidence type="ECO:0000313" key="4">
    <source>
        <dbReference type="EMBL" id="QKG21085.1"/>
    </source>
</evidence>
<feature type="region of interest" description="Disordered" evidence="1">
    <location>
        <begin position="523"/>
        <end position="546"/>
    </location>
</feature>
<dbReference type="PANTHER" id="PTHR22683">
    <property type="entry name" value="SPORULATION PROTEIN RELATED"/>
    <property type="match status" value="1"/>
</dbReference>
<gene>
    <name evidence="4" type="ORF">ACTIVE_2723</name>
</gene>
<dbReference type="Gene3D" id="3.40.50.300">
    <property type="entry name" value="P-loop containing nucleotide triphosphate hydrolases"/>
    <property type="match status" value="1"/>
</dbReference>
<keyword evidence="5" id="KW-1185">Reference proteome</keyword>
<dbReference type="InterPro" id="IPR036388">
    <property type="entry name" value="WH-like_DNA-bd_sf"/>
</dbReference>
<keyword evidence="2" id="KW-1133">Transmembrane helix</keyword>
<keyword evidence="2" id="KW-0472">Membrane</keyword>
<evidence type="ECO:0000256" key="1">
    <source>
        <dbReference type="SAM" id="MobiDB-lite"/>
    </source>
</evidence>
<dbReference type="InterPro" id="IPR018541">
    <property type="entry name" value="Ftsk_gamma"/>
</dbReference>
<name>A0A7D4A2S8_ACTVE</name>
<dbReference type="PANTHER" id="PTHR22683:SF41">
    <property type="entry name" value="DNA TRANSLOCASE FTSK"/>
    <property type="match status" value="1"/>
</dbReference>
<evidence type="ECO:0000313" key="5">
    <source>
        <dbReference type="Proteomes" id="UP000501240"/>
    </source>
</evidence>
<organism evidence="4 5">
    <name type="scientific">Actinomadura verrucosospora</name>
    <dbReference type="NCBI Taxonomy" id="46165"/>
    <lineage>
        <taxon>Bacteria</taxon>
        <taxon>Bacillati</taxon>
        <taxon>Actinomycetota</taxon>
        <taxon>Actinomycetes</taxon>
        <taxon>Streptosporangiales</taxon>
        <taxon>Thermomonosporaceae</taxon>
        <taxon>Actinomadura</taxon>
    </lineage>
</organism>
<feature type="region of interest" description="Disordered" evidence="1">
    <location>
        <begin position="637"/>
        <end position="677"/>
    </location>
</feature>
<dbReference type="SMART" id="SM00843">
    <property type="entry name" value="Ftsk_gamma"/>
    <property type="match status" value="1"/>
</dbReference>